<gene>
    <name evidence="2" type="ORF">RM539_18890</name>
</gene>
<accession>A0ABU3DCF0</accession>
<evidence type="ECO:0008006" key="4">
    <source>
        <dbReference type="Google" id="ProtNLM"/>
    </source>
</evidence>
<organism evidence="2 3">
    <name type="scientific">Autumnicola musiva</name>
    <dbReference type="NCBI Taxonomy" id="3075589"/>
    <lineage>
        <taxon>Bacteria</taxon>
        <taxon>Pseudomonadati</taxon>
        <taxon>Bacteroidota</taxon>
        <taxon>Flavobacteriia</taxon>
        <taxon>Flavobacteriales</taxon>
        <taxon>Flavobacteriaceae</taxon>
        <taxon>Autumnicola</taxon>
    </lineage>
</organism>
<dbReference type="Gene3D" id="3.10.450.360">
    <property type="match status" value="1"/>
</dbReference>
<protein>
    <recommendedName>
        <fullName evidence="4">Beta-lactamase-inhibitor-like PepSY-like domain-containing protein</fullName>
    </recommendedName>
</protein>
<keyword evidence="1" id="KW-0732">Signal</keyword>
<sequence length="103" mass="11754">MKSMKVAALALIATAGVSAQDLAKNEIPLELMSRFENEYSNVKDVEWEMEGENYKVEFDMDRNDHQIWYSKNGKRIKLEKEIGENELPGALPTPLKINISVIK</sequence>
<comment type="caution">
    <text evidence="2">The sequence shown here is derived from an EMBL/GenBank/DDBJ whole genome shotgun (WGS) entry which is preliminary data.</text>
</comment>
<dbReference type="Proteomes" id="UP001262582">
    <property type="component" value="Unassembled WGS sequence"/>
</dbReference>
<keyword evidence="3" id="KW-1185">Reference proteome</keyword>
<evidence type="ECO:0000256" key="1">
    <source>
        <dbReference type="SAM" id="SignalP"/>
    </source>
</evidence>
<feature type="chain" id="PRO_5045135543" description="Beta-lactamase-inhibitor-like PepSY-like domain-containing protein" evidence="1">
    <location>
        <begin position="20"/>
        <end position="103"/>
    </location>
</feature>
<evidence type="ECO:0000313" key="2">
    <source>
        <dbReference type="EMBL" id="MDT0678648.1"/>
    </source>
</evidence>
<feature type="signal peptide" evidence="1">
    <location>
        <begin position="1"/>
        <end position="19"/>
    </location>
</feature>
<evidence type="ECO:0000313" key="3">
    <source>
        <dbReference type="Proteomes" id="UP001262582"/>
    </source>
</evidence>
<name>A0ABU3DCF0_9FLAO</name>
<dbReference type="RefSeq" id="WP_311504982.1">
    <property type="nucleotide sequence ID" value="NZ_JAVRHK010000029.1"/>
</dbReference>
<dbReference type="EMBL" id="JAVRHK010000029">
    <property type="protein sequence ID" value="MDT0678648.1"/>
    <property type="molecule type" value="Genomic_DNA"/>
</dbReference>
<dbReference type="SUPFAM" id="SSF160574">
    <property type="entry name" value="BT0923-like"/>
    <property type="match status" value="1"/>
</dbReference>
<reference evidence="2 3" key="1">
    <citation type="submission" date="2023-09" db="EMBL/GenBank/DDBJ databases">
        <authorList>
            <person name="Rey-Velasco X."/>
        </authorList>
    </citation>
    <scope>NUCLEOTIDE SEQUENCE [LARGE SCALE GENOMIC DNA]</scope>
    <source>
        <strain evidence="2 3">F117</strain>
    </source>
</reference>
<proteinExistence type="predicted"/>